<evidence type="ECO:0000256" key="2">
    <source>
        <dbReference type="ARBA" id="ARBA00023002"/>
    </source>
</evidence>
<sequence>MGGRFEGKRVLITGGTSGIGLATAKRIVEEGGEVGVTGTSQDNLDRAGRELPPTSLVLRNDAGDPDAVAELKKAAEKMGQIDALYLNAGYGGQTPIGDTSAEEFDQMMNVNVRGPVLQMNALAPLVKDGGSILMTSSVAPHLGMPMGSVYAATKACNASMARNWARELAPRGIRVNAVAPGPIDTGFFARYSEESGGMSENDMKDMQKRIQEAVPLGRVGNSDEVAAVAAFLLSDDASYVTGSEYMVDGGMTMR</sequence>
<evidence type="ECO:0000259" key="3">
    <source>
        <dbReference type="SMART" id="SM00822"/>
    </source>
</evidence>
<dbReference type="InterPro" id="IPR002347">
    <property type="entry name" value="SDR_fam"/>
</dbReference>
<dbReference type="GO" id="GO:0006633">
    <property type="term" value="P:fatty acid biosynthetic process"/>
    <property type="evidence" value="ECO:0007669"/>
    <property type="project" value="TreeGrafter"/>
</dbReference>
<name>A0A9X2EKV8_9SPHN</name>
<dbReference type="GO" id="GO:0048038">
    <property type="term" value="F:quinone binding"/>
    <property type="evidence" value="ECO:0007669"/>
    <property type="project" value="TreeGrafter"/>
</dbReference>
<reference evidence="4" key="1">
    <citation type="submission" date="2022-06" db="EMBL/GenBank/DDBJ databases">
        <title>Sphingomicrobium sedimins sp. nov., a marine bacterium isolated from tidal flat.</title>
        <authorList>
            <person name="Kim C.-H."/>
            <person name="Yoo Y."/>
            <person name="Kim J.-J."/>
        </authorList>
    </citation>
    <scope>NUCLEOTIDE SEQUENCE</scope>
    <source>
        <strain evidence="4">GRR-S6-50</strain>
    </source>
</reference>
<comment type="caution">
    <text evidence="4">The sequence shown here is derived from an EMBL/GenBank/DDBJ whole genome shotgun (WGS) entry which is preliminary data.</text>
</comment>
<organism evidence="4 5">
    <name type="scientific">Sphingomicrobium sediminis</name>
    <dbReference type="NCBI Taxonomy" id="2950949"/>
    <lineage>
        <taxon>Bacteria</taxon>
        <taxon>Pseudomonadati</taxon>
        <taxon>Pseudomonadota</taxon>
        <taxon>Alphaproteobacteria</taxon>
        <taxon>Sphingomonadales</taxon>
        <taxon>Sphingomonadaceae</taxon>
        <taxon>Sphingomicrobium</taxon>
    </lineage>
</organism>
<dbReference type="SMART" id="SM00822">
    <property type="entry name" value="PKS_KR"/>
    <property type="match status" value="1"/>
</dbReference>
<dbReference type="EMBL" id="JAMSHT010000001">
    <property type="protein sequence ID" value="MCM8557267.1"/>
    <property type="molecule type" value="Genomic_DNA"/>
</dbReference>
<keyword evidence="5" id="KW-1185">Reference proteome</keyword>
<dbReference type="PANTHER" id="PTHR42760:SF133">
    <property type="entry name" value="3-OXOACYL-[ACYL-CARRIER-PROTEIN] REDUCTASE"/>
    <property type="match status" value="1"/>
</dbReference>
<dbReference type="PRINTS" id="PR00081">
    <property type="entry name" value="GDHRDH"/>
</dbReference>
<dbReference type="Proteomes" id="UP001155128">
    <property type="component" value="Unassembled WGS sequence"/>
</dbReference>
<evidence type="ECO:0000313" key="4">
    <source>
        <dbReference type="EMBL" id="MCM8557267.1"/>
    </source>
</evidence>
<accession>A0A9X2EKV8</accession>
<dbReference type="InterPro" id="IPR036291">
    <property type="entry name" value="NAD(P)-bd_dom_sf"/>
</dbReference>
<feature type="domain" description="Ketoreductase" evidence="3">
    <location>
        <begin position="8"/>
        <end position="181"/>
    </location>
</feature>
<evidence type="ECO:0000256" key="1">
    <source>
        <dbReference type="ARBA" id="ARBA00006484"/>
    </source>
</evidence>
<dbReference type="RefSeq" id="WP_252113195.1">
    <property type="nucleotide sequence ID" value="NZ_JAMSHT010000001.1"/>
</dbReference>
<dbReference type="GO" id="GO:0016616">
    <property type="term" value="F:oxidoreductase activity, acting on the CH-OH group of donors, NAD or NADP as acceptor"/>
    <property type="evidence" value="ECO:0007669"/>
    <property type="project" value="TreeGrafter"/>
</dbReference>
<dbReference type="AlphaFoldDB" id="A0A9X2EKV8"/>
<dbReference type="SUPFAM" id="SSF51735">
    <property type="entry name" value="NAD(P)-binding Rossmann-fold domains"/>
    <property type="match status" value="1"/>
</dbReference>
<comment type="similarity">
    <text evidence="1">Belongs to the short-chain dehydrogenases/reductases (SDR) family.</text>
</comment>
<dbReference type="Pfam" id="PF13561">
    <property type="entry name" value="adh_short_C2"/>
    <property type="match status" value="1"/>
</dbReference>
<dbReference type="CDD" id="cd05233">
    <property type="entry name" value="SDR_c"/>
    <property type="match status" value="1"/>
</dbReference>
<dbReference type="InterPro" id="IPR057326">
    <property type="entry name" value="KR_dom"/>
</dbReference>
<protein>
    <submittedName>
        <fullName evidence="4">SDR family oxidoreductase</fullName>
    </submittedName>
</protein>
<gene>
    <name evidence="4" type="ORF">NDO55_05465</name>
</gene>
<dbReference type="FunFam" id="3.40.50.720:FF:000084">
    <property type="entry name" value="Short-chain dehydrogenase reductase"/>
    <property type="match status" value="1"/>
</dbReference>
<dbReference type="PANTHER" id="PTHR42760">
    <property type="entry name" value="SHORT-CHAIN DEHYDROGENASES/REDUCTASES FAMILY MEMBER"/>
    <property type="match status" value="1"/>
</dbReference>
<keyword evidence="2" id="KW-0560">Oxidoreductase</keyword>
<dbReference type="Gene3D" id="3.40.50.720">
    <property type="entry name" value="NAD(P)-binding Rossmann-like Domain"/>
    <property type="match status" value="1"/>
</dbReference>
<proteinExistence type="inferred from homology"/>
<evidence type="ECO:0000313" key="5">
    <source>
        <dbReference type="Proteomes" id="UP001155128"/>
    </source>
</evidence>